<dbReference type="GO" id="GO:0000052">
    <property type="term" value="P:citrulline metabolic process"/>
    <property type="evidence" value="ECO:0007669"/>
    <property type="project" value="TreeGrafter"/>
</dbReference>
<comment type="similarity">
    <text evidence="1">Belongs to the DDAH family.</text>
</comment>
<dbReference type="SUPFAM" id="SSF55909">
    <property type="entry name" value="Pentein"/>
    <property type="match status" value="1"/>
</dbReference>
<dbReference type="PANTHER" id="PTHR12737">
    <property type="entry name" value="DIMETHYLARGININE DIMETHYLAMINOHYDROLASE"/>
    <property type="match status" value="1"/>
</dbReference>
<dbReference type="GO" id="GO:0045429">
    <property type="term" value="P:positive regulation of nitric oxide biosynthetic process"/>
    <property type="evidence" value="ECO:0007669"/>
    <property type="project" value="TreeGrafter"/>
</dbReference>
<dbReference type="GO" id="GO:0016403">
    <property type="term" value="F:dimethylargininase activity"/>
    <property type="evidence" value="ECO:0007669"/>
    <property type="project" value="TreeGrafter"/>
</dbReference>
<dbReference type="InterPro" id="IPR033199">
    <property type="entry name" value="DDAH-like"/>
</dbReference>
<comment type="caution">
    <text evidence="4">The sequence shown here is derived from an EMBL/GenBank/DDBJ whole genome shotgun (WGS) entry which is preliminary data.</text>
</comment>
<reference evidence="4 5" key="1">
    <citation type="journal article" date="2019" name="PLoS Biol.">
        <title>Sex chromosomes control vertical transmission of feminizing Wolbachia symbionts in an isopod.</title>
        <authorList>
            <person name="Becking T."/>
            <person name="Chebbi M.A."/>
            <person name="Giraud I."/>
            <person name="Moumen B."/>
            <person name="Laverre T."/>
            <person name="Caubet Y."/>
            <person name="Peccoud J."/>
            <person name="Gilbert C."/>
            <person name="Cordaux R."/>
        </authorList>
    </citation>
    <scope>NUCLEOTIDE SEQUENCE [LARGE SCALE GENOMIC DNA]</scope>
    <source>
        <strain evidence="4">ANa2</strain>
        <tissue evidence="4">Whole body excluding digestive tract and cuticle</tissue>
    </source>
</reference>
<dbReference type="Proteomes" id="UP000326759">
    <property type="component" value="Unassembled WGS sequence"/>
</dbReference>
<sequence length="274" mass="30437">MSVFRYTHAIVCRMPKSFKTNALGVEDNVDLELARKQHQNYISNLRAIGLDVIELPPDENHPKCLFVEDTAIVCNGSALICKPSEPSRRNEVDYMRNILKTELELPVSEIKDEAAMLDGGDVLFTGKEFFVGISSHTNEAGARAVAGAFPEFPCSPVKIDGDRHLKCLMSMAGPDVICVSSDPCAQDALKRIENLATFRYKTLTVPNVEAANVLYANGTMFFREGLPESSKIFEEKMSHMDLKPLTFSEVAKAKGYLSCCSILVRKTKHLKKIM</sequence>
<gene>
    <name evidence="4" type="primary">DDAH1</name>
    <name evidence="4" type="ORF">Anas_00122</name>
</gene>
<evidence type="ECO:0000256" key="1">
    <source>
        <dbReference type="ARBA" id="ARBA00008532"/>
    </source>
</evidence>
<dbReference type="GO" id="GO:0006525">
    <property type="term" value="P:arginine metabolic process"/>
    <property type="evidence" value="ECO:0007669"/>
    <property type="project" value="TreeGrafter"/>
</dbReference>
<dbReference type="Gene3D" id="3.75.10.10">
    <property type="entry name" value="L-arginine/glycine Amidinotransferase, Chain A"/>
    <property type="match status" value="1"/>
</dbReference>
<evidence type="ECO:0000256" key="2">
    <source>
        <dbReference type="ARBA" id="ARBA00022801"/>
    </source>
</evidence>
<dbReference type="Pfam" id="PF19420">
    <property type="entry name" value="DDAH_eukar"/>
    <property type="match status" value="1"/>
</dbReference>
<evidence type="ECO:0000313" key="4">
    <source>
        <dbReference type="EMBL" id="KAB7496356.1"/>
    </source>
</evidence>
<name>A0A5N5SQJ6_9CRUS</name>
<accession>A0A5N5SQJ6</accession>
<keyword evidence="2 4" id="KW-0378">Hydrolase</keyword>
<keyword evidence="5" id="KW-1185">Reference proteome</keyword>
<feature type="active site" description="Nucleophile" evidence="3">
    <location>
        <position position="259"/>
    </location>
</feature>
<organism evidence="4 5">
    <name type="scientific">Armadillidium nasatum</name>
    <dbReference type="NCBI Taxonomy" id="96803"/>
    <lineage>
        <taxon>Eukaryota</taxon>
        <taxon>Metazoa</taxon>
        <taxon>Ecdysozoa</taxon>
        <taxon>Arthropoda</taxon>
        <taxon>Crustacea</taxon>
        <taxon>Multicrustacea</taxon>
        <taxon>Malacostraca</taxon>
        <taxon>Eumalacostraca</taxon>
        <taxon>Peracarida</taxon>
        <taxon>Isopoda</taxon>
        <taxon>Oniscidea</taxon>
        <taxon>Crinocheta</taxon>
        <taxon>Armadillidiidae</taxon>
        <taxon>Armadillidium</taxon>
    </lineage>
</organism>
<dbReference type="EMBL" id="SEYY01021440">
    <property type="protein sequence ID" value="KAB7496356.1"/>
    <property type="molecule type" value="Genomic_DNA"/>
</dbReference>
<feature type="active site" description="Proton donor" evidence="3">
    <location>
        <position position="164"/>
    </location>
</feature>
<dbReference type="GO" id="GO:0016597">
    <property type="term" value="F:amino acid binding"/>
    <property type="evidence" value="ECO:0007669"/>
    <property type="project" value="TreeGrafter"/>
</dbReference>
<dbReference type="OrthoDB" id="10016839at2759"/>
<proteinExistence type="inferred from homology"/>
<dbReference type="AlphaFoldDB" id="A0A5N5SQJ6"/>
<protein>
    <submittedName>
        <fullName evidence="4">N(G),N(G)-dimethylarginine dimethylaminohydrolase 1</fullName>
    </submittedName>
</protein>
<evidence type="ECO:0000313" key="5">
    <source>
        <dbReference type="Proteomes" id="UP000326759"/>
    </source>
</evidence>
<evidence type="ECO:0000256" key="3">
    <source>
        <dbReference type="PIRSR" id="PIRSR633199-1"/>
    </source>
</evidence>
<dbReference type="PANTHER" id="PTHR12737:SF9">
    <property type="entry name" value="DIMETHYLARGININASE"/>
    <property type="match status" value="1"/>
</dbReference>
<dbReference type="FunFam" id="3.75.10.10:FF:000004">
    <property type="entry name" value="N(G),N(G)-dimethylarginine dimethylaminohydrolase 1"/>
    <property type="match status" value="1"/>
</dbReference>